<dbReference type="InterPro" id="IPR052707">
    <property type="entry name" value="OsmC_Ohr_Peroxiredoxin"/>
</dbReference>
<dbReference type="Gene3D" id="3.30.300.20">
    <property type="match status" value="1"/>
</dbReference>
<dbReference type="Proteomes" id="UP000249185">
    <property type="component" value="Unassembled WGS sequence"/>
</dbReference>
<dbReference type="SUPFAM" id="SSF82784">
    <property type="entry name" value="OsmC-like"/>
    <property type="match status" value="1"/>
</dbReference>
<dbReference type="InterPro" id="IPR003718">
    <property type="entry name" value="OsmC/Ohr_fam"/>
</dbReference>
<organism evidence="1 2">
    <name type="scientific">Rhodovulum sulfidophilum</name>
    <name type="common">Rhodobacter sulfidophilus</name>
    <dbReference type="NCBI Taxonomy" id="35806"/>
    <lineage>
        <taxon>Bacteria</taxon>
        <taxon>Pseudomonadati</taxon>
        <taxon>Pseudomonadota</taxon>
        <taxon>Alphaproteobacteria</taxon>
        <taxon>Rhodobacterales</taxon>
        <taxon>Paracoccaceae</taxon>
        <taxon>Rhodovulum</taxon>
    </lineage>
</organism>
<dbReference type="AlphaFoldDB" id="A0A2W5N459"/>
<proteinExistence type="predicted"/>
<sequence>MMSYTATVTWQRAEGEPFVDNRYGRGHQWSFDGGVSFRASSSPHVVPRFSDPAGVDPEEAFVASLASCHMLSFLYVAAKARLLVDAYADTAEGVMEKNAAGKLWVARVTLRPRVTWGAGTAPDRATEQHLHHLAHEECFIANSVRTDVRCEPA</sequence>
<evidence type="ECO:0000313" key="1">
    <source>
        <dbReference type="EMBL" id="PZQ48301.1"/>
    </source>
</evidence>
<comment type="caution">
    <text evidence="1">The sequence shown here is derived from an EMBL/GenBank/DDBJ whole genome shotgun (WGS) entry which is preliminary data.</text>
</comment>
<dbReference type="EMBL" id="QFPW01000012">
    <property type="protein sequence ID" value="PZQ48301.1"/>
    <property type="molecule type" value="Genomic_DNA"/>
</dbReference>
<protein>
    <submittedName>
        <fullName evidence="1">Peroxiredoxin</fullName>
    </submittedName>
</protein>
<dbReference type="InterPro" id="IPR036102">
    <property type="entry name" value="OsmC/Ohrsf"/>
</dbReference>
<accession>A0A2W5N459</accession>
<evidence type="ECO:0000313" key="2">
    <source>
        <dbReference type="Proteomes" id="UP000249185"/>
    </source>
</evidence>
<reference evidence="1 2" key="1">
    <citation type="submission" date="2017-08" db="EMBL/GenBank/DDBJ databases">
        <title>Infants hospitalized years apart are colonized by the same room-sourced microbial strains.</title>
        <authorList>
            <person name="Brooks B."/>
            <person name="Olm M.R."/>
            <person name="Firek B.A."/>
            <person name="Baker R."/>
            <person name="Thomas B.C."/>
            <person name="Morowitz M.J."/>
            <person name="Banfield J.F."/>
        </authorList>
    </citation>
    <scope>NUCLEOTIDE SEQUENCE [LARGE SCALE GENOMIC DNA]</scope>
    <source>
        <strain evidence="1">S2_005_002_R2_34</strain>
    </source>
</reference>
<dbReference type="InterPro" id="IPR015946">
    <property type="entry name" value="KH_dom-like_a/b"/>
</dbReference>
<dbReference type="PANTHER" id="PTHR42830">
    <property type="entry name" value="OSMOTICALLY INDUCIBLE FAMILY PROTEIN"/>
    <property type="match status" value="1"/>
</dbReference>
<dbReference type="PANTHER" id="PTHR42830:SF2">
    <property type="entry name" value="OSMC_OHR FAMILY PROTEIN"/>
    <property type="match status" value="1"/>
</dbReference>
<name>A0A2W5N459_RHOSU</name>
<dbReference type="Pfam" id="PF02566">
    <property type="entry name" value="OsmC"/>
    <property type="match status" value="1"/>
</dbReference>
<gene>
    <name evidence="1" type="ORF">DI556_14195</name>
</gene>